<dbReference type="Pfam" id="PF03328">
    <property type="entry name" value="HpcH_HpaI"/>
    <property type="match status" value="1"/>
</dbReference>
<evidence type="ECO:0000259" key="4">
    <source>
        <dbReference type="Pfam" id="PF03328"/>
    </source>
</evidence>
<dbReference type="PANTHER" id="PTHR30502:SF0">
    <property type="entry name" value="PHOSPHOENOLPYRUVATE CARBOXYLASE FAMILY PROTEIN"/>
    <property type="match status" value="1"/>
</dbReference>
<dbReference type="InterPro" id="IPR050251">
    <property type="entry name" value="HpcH-HpaI_aldolase"/>
</dbReference>
<evidence type="ECO:0000256" key="2">
    <source>
        <dbReference type="ARBA" id="ARBA00022723"/>
    </source>
</evidence>
<dbReference type="InterPro" id="IPR040442">
    <property type="entry name" value="Pyrv_kinase-like_dom_sf"/>
</dbReference>
<dbReference type="EMBL" id="FTNO01000004">
    <property type="protein sequence ID" value="SIR75113.1"/>
    <property type="molecule type" value="Genomic_DNA"/>
</dbReference>
<sequence>MSEKSFRDRLLDGETAVGTFQLLDSAMVSEMIGVAGMDFVIYDQEHGPLTAETTLNLTSSAQNKDLAPIVRVRENREAEIQRALDLGAAGVQVPQIETRSDAEAAVKAARFDPLGSRGLSQYVRAGEYTGSETYTEEQNEERLLVIQVEGERGVENIEEILDVEGIDVVFLGPYDLSQSLGIPGEVTHERVEELMQRVCESAAETETVVGAFADNTQIANRWIDAGVQYLTIGVEAALFTEHLESLVDDIDIPPTIR</sequence>
<dbReference type="SUPFAM" id="SSF51621">
    <property type="entry name" value="Phosphoenolpyruvate/pyruvate domain"/>
    <property type="match status" value="1"/>
</dbReference>
<dbReference type="GO" id="GO:0005737">
    <property type="term" value="C:cytoplasm"/>
    <property type="evidence" value="ECO:0007669"/>
    <property type="project" value="TreeGrafter"/>
</dbReference>
<evidence type="ECO:0000313" key="5">
    <source>
        <dbReference type="EMBL" id="SIR75113.1"/>
    </source>
</evidence>
<proteinExistence type="inferred from homology"/>
<dbReference type="Gene3D" id="3.20.20.60">
    <property type="entry name" value="Phosphoenolpyruvate-binding domains"/>
    <property type="match status" value="1"/>
</dbReference>
<evidence type="ECO:0000256" key="1">
    <source>
        <dbReference type="ARBA" id="ARBA00005568"/>
    </source>
</evidence>
<name>A0A1N7DGX3_9EURY</name>
<dbReference type="PANTHER" id="PTHR30502">
    <property type="entry name" value="2-KETO-3-DEOXY-L-RHAMNONATE ALDOLASE"/>
    <property type="match status" value="1"/>
</dbReference>
<dbReference type="InterPro" id="IPR015813">
    <property type="entry name" value="Pyrv/PenolPyrv_kinase-like_dom"/>
</dbReference>
<keyword evidence="2" id="KW-0479">Metal-binding</keyword>
<keyword evidence="3" id="KW-0456">Lyase</keyword>
<dbReference type="GO" id="GO:0046872">
    <property type="term" value="F:metal ion binding"/>
    <property type="evidence" value="ECO:0007669"/>
    <property type="project" value="UniProtKB-KW"/>
</dbReference>
<dbReference type="GO" id="GO:0016832">
    <property type="term" value="F:aldehyde-lyase activity"/>
    <property type="evidence" value="ECO:0007669"/>
    <property type="project" value="TreeGrafter"/>
</dbReference>
<protein>
    <submittedName>
        <fullName evidence="5">4-hydroxy-2-oxoheptanedioate aldolase</fullName>
    </submittedName>
</protein>
<gene>
    <name evidence="5" type="ORF">SAMN05421858_3613</name>
</gene>
<dbReference type="InterPro" id="IPR005000">
    <property type="entry name" value="Aldolase/citrate-lyase_domain"/>
</dbReference>
<dbReference type="OrthoDB" id="142679at2157"/>
<organism evidence="5 6">
    <name type="scientific">Haladaptatus litoreus</name>
    <dbReference type="NCBI Taxonomy" id="553468"/>
    <lineage>
        <taxon>Archaea</taxon>
        <taxon>Methanobacteriati</taxon>
        <taxon>Methanobacteriota</taxon>
        <taxon>Stenosarchaea group</taxon>
        <taxon>Halobacteria</taxon>
        <taxon>Halobacteriales</taxon>
        <taxon>Haladaptataceae</taxon>
        <taxon>Haladaptatus</taxon>
    </lineage>
</organism>
<keyword evidence="6" id="KW-1185">Reference proteome</keyword>
<accession>A0A1N7DGX3</accession>
<reference evidence="6" key="1">
    <citation type="submission" date="2017-01" db="EMBL/GenBank/DDBJ databases">
        <authorList>
            <person name="Varghese N."/>
            <person name="Submissions S."/>
        </authorList>
    </citation>
    <scope>NUCLEOTIDE SEQUENCE [LARGE SCALE GENOMIC DNA]</scope>
    <source>
        <strain evidence="6">CGMCC 1.7737</strain>
    </source>
</reference>
<feature type="domain" description="HpcH/HpaI aldolase/citrate lyase" evidence="4">
    <location>
        <begin position="18"/>
        <end position="239"/>
    </location>
</feature>
<evidence type="ECO:0000313" key="6">
    <source>
        <dbReference type="Proteomes" id="UP000186914"/>
    </source>
</evidence>
<dbReference type="AlphaFoldDB" id="A0A1N7DGX3"/>
<evidence type="ECO:0000256" key="3">
    <source>
        <dbReference type="ARBA" id="ARBA00023239"/>
    </source>
</evidence>
<comment type="similarity">
    <text evidence="1">Belongs to the HpcH/HpaI aldolase family.</text>
</comment>
<dbReference type="Proteomes" id="UP000186914">
    <property type="component" value="Unassembled WGS sequence"/>
</dbReference>